<gene>
    <name evidence="2" type="ORF">PCOS0759_LOCUS8513</name>
</gene>
<feature type="region of interest" description="Disordered" evidence="1">
    <location>
        <begin position="217"/>
        <end position="240"/>
    </location>
</feature>
<evidence type="ECO:0000256" key="1">
    <source>
        <dbReference type="SAM" id="MobiDB-lite"/>
    </source>
</evidence>
<evidence type="ECO:0000313" key="2">
    <source>
        <dbReference type="EMBL" id="CAD9085259.1"/>
    </source>
</evidence>
<reference evidence="2" key="1">
    <citation type="submission" date="2021-01" db="EMBL/GenBank/DDBJ databases">
        <authorList>
            <person name="Corre E."/>
            <person name="Pelletier E."/>
            <person name="Niang G."/>
            <person name="Scheremetjew M."/>
            <person name="Finn R."/>
            <person name="Kale V."/>
            <person name="Holt S."/>
            <person name="Cochrane G."/>
            <person name="Meng A."/>
            <person name="Brown T."/>
            <person name="Cohen L."/>
        </authorList>
    </citation>
    <scope>NUCLEOTIDE SEQUENCE</scope>
    <source>
        <strain evidence="2">WS</strain>
    </source>
</reference>
<name>A0A7S1KTC7_9EUKA</name>
<feature type="compositionally biased region" description="Polar residues" evidence="1">
    <location>
        <begin position="64"/>
        <end position="78"/>
    </location>
</feature>
<feature type="region of interest" description="Disordered" evidence="1">
    <location>
        <begin position="339"/>
        <end position="407"/>
    </location>
</feature>
<accession>A0A7S1KTC7</accession>
<feature type="compositionally biased region" description="Polar residues" evidence="1">
    <location>
        <begin position="368"/>
        <end position="391"/>
    </location>
</feature>
<proteinExistence type="predicted"/>
<feature type="region of interest" description="Disordered" evidence="1">
    <location>
        <begin position="18"/>
        <end position="80"/>
    </location>
</feature>
<feature type="compositionally biased region" description="Polar residues" evidence="1">
    <location>
        <begin position="18"/>
        <end position="34"/>
    </location>
</feature>
<feature type="compositionally biased region" description="Polar residues" evidence="1">
    <location>
        <begin position="230"/>
        <end position="240"/>
    </location>
</feature>
<sequence>MSSSSSSVSLPLLNTSFHSSASQSQHPKTFQAPQHTLPIARNLSPSPSYHHSSSSSSSQSQHSLTSPATPNTPLTPLSSRHLKRRISAAKPYQKLHEKLKWDILVGSTNAARGEAADSRELPMGYGSMETGAGSKNALETFGGEQRREASYKQAGVSTGNTTRENCDTEDCTGSVLSSTRKSKLSAEAFQDEFQRRRMKRNRECGTWKRIYGGIPENEGMWHSENKQKRQSAGGQQSQPTLLPAGKSLHCLPPKIFSCINSRLGSQLHLKYKQKGARKRSAHEPHWYNLHHSQVVHRSELHRSPSQLLNDKSWNMGLESGDGLHFFWDRDGDKRVRRDIWRDSEEETQNEGSTGDDESSRDDSDSGSARFTKQQSPITPERNSAHSTTTRMSTPTPASPLTTTNSMPLSASACITPTSITSTSQQFTLIQIQSFIKKNFHTKYTKMRFQCDEHLIAQFIEDFECLKALPWHSANHPQMILAFRTMVFHQFQIGNRIQQFVQNSLRRNVCPDLKLVMKALDVAREVGGEDIRMGI</sequence>
<dbReference type="AlphaFoldDB" id="A0A7S1KTC7"/>
<feature type="region of interest" description="Disordered" evidence="1">
    <location>
        <begin position="151"/>
        <end position="172"/>
    </location>
</feature>
<dbReference type="EMBL" id="HBGD01010359">
    <property type="protein sequence ID" value="CAD9085259.1"/>
    <property type="molecule type" value="Transcribed_RNA"/>
</dbReference>
<feature type="compositionally biased region" description="Low complexity" evidence="1">
    <location>
        <begin position="392"/>
        <end position="405"/>
    </location>
</feature>
<feature type="compositionally biased region" description="Low complexity" evidence="1">
    <location>
        <begin position="44"/>
        <end position="63"/>
    </location>
</feature>
<feature type="compositionally biased region" description="Acidic residues" evidence="1">
    <location>
        <begin position="343"/>
        <end position="359"/>
    </location>
</feature>
<organism evidence="2">
    <name type="scientific">Percolomonas cosmopolitus</name>
    <dbReference type="NCBI Taxonomy" id="63605"/>
    <lineage>
        <taxon>Eukaryota</taxon>
        <taxon>Discoba</taxon>
        <taxon>Heterolobosea</taxon>
        <taxon>Tetramitia</taxon>
        <taxon>Eutetramitia</taxon>
        <taxon>Percolomonadidae</taxon>
        <taxon>Percolomonas</taxon>
    </lineage>
</organism>
<protein>
    <submittedName>
        <fullName evidence="2">Uncharacterized protein</fullName>
    </submittedName>
</protein>